<dbReference type="Gene3D" id="2.30.180.10">
    <property type="entry name" value="FAS1 domain"/>
    <property type="match status" value="2"/>
</dbReference>
<accession>A0A7C9FD97</accession>
<evidence type="ECO:0000313" key="4">
    <source>
        <dbReference type="Proteomes" id="UP000479293"/>
    </source>
</evidence>
<keyword evidence="1" id="KW-0732">Signal</keyword>
<dbReference type="GO" id="GO:0005615">
    <property type="term" value="C:extracellular space"/>
    <property type="evidence" value="ECO:0007669"/>
    <property type="project" value="TreeGrafter"/>
</dbReference>
<dbReference type="InterPro" id="IPR050904">
    <property type="entry name" value="Adhesion/Biosynth-related"/>
</dbReference>
<dbReference type="RefSeq" id="WP_152760827.1">
    <property type="nucleotide sequence ID" value="NZ_WHLY01000002.1"/>
</dbReference>
<dbReference type="InterPro" id="IPR000782">
    <property type="entry name" value="FAS1_domain"/>
</dbReference>
<feature type="chain" id="PRO_5028822448" evidence="1">
    <location>
        <begin position="29"/>
        <end position="314"/>
    </location>
</feature>
<feature type="signal peptide" evidence="1">
    <location>
        <begin position="1"/>
        <end position="28"/>
    </location>
</feature>
<name>A0A7C9FD97_9BACT</name>
<comment type="caution">
    <text evidence="3">The sequence shown here is derived from an EMBL/GenBank/DDBJ whole genome shotgun (WGS) entry which is preliminary data.</text>
</comment>
<dbReference type="Proteomes" id="UP000479293">
    <property type="component" value="Unassembled WGS sequence"/>
</dbReference>
<sequence length="314" mass="33328">MKKVRSIGPFLTKLMVTGILLSAGWACKDDDPVNPKTITDVVFDSPDFTILGTAIRYAGMSDALKTQDLTFFAPNDAAFKASGFADAAAITARPAAEIREILKYHIIGTALTVDQLEAQGTPSYQNLAMKPTYITRNSGGVLINGVRITTPNMKADNGIIHVVERLLMPPTKSLLEIIQSNSDLTFLLAAATRAAQTNPTLGNALSSPLSTYTLLAPSNAAFMAAGFTSTASFNAADPTTLANILLYHVLPGRIFSNNFTSGTLTTVSTKTIKVDVNNGVKITGNKNTAPATLTQTNLLATNGVIHIIDRVLMP</sequence>
<keyword evidence="4" id="KW-1185">Reference proteome</keyword>
<dbReference type="Pfam" id="PF02469">
    <property type="entry name" value="Fasciclin"/>
    <property type="match status" value="2"/>
</dbReference>
<evidence type="ECO:0000256" key="1">
    <source>
        <dbReference type="SAM" id="SignalP"/>
    </source>
</evidence>
<reference evidence="3 4" key="1">
    <citation type="submission" date="2019-10" db="EMBL/GenBank/DDBJ databases">
        <title>Draft Genome Sequence of Cytophagaceae sp. SJW1-29.</title>
        <authorList>
            <person name="Choi A."/>
        </authorList>
    </citation>
    <scope>NUCLEOTIDE SEQUENCE [LARGE SCALE GENOMIC DNA]</scope>
    <source>
        <strain evidence="3 4">SJW1-29</strain>
    </source>
</reference>
<organism evidence="3 4">
    <name type="scientific">Salmonirosea aquatica</name>
    <dbReference type="NCBI Taxonomy" id="2654236"/>
    <lineage>
        <taxon>Bacteria</taxon>
        <taxon>Pseudomonadati</taxon>
        <taxon>Bacteroidota</taxon>
        <taxon>Cytophagia</taxon>
        <taxon>Cytophagales</taxon>
        <taxon>Spirosomataceae</taxon>
        <taxon>Salmonirosea</taxon>
    </lineage>
</organism>
<dbReference type="PANTHER" id="PTHR10900:SF77">
    <property type="entry name" value="FI19380P1"/>
    <property type="match status" value="1"/>
</dbReference>
<dbReference type="EMBL" id="WHLY01000002">
    <property type="protein sequence ID" value="MPR34527.1"/>
    <property type="molecule type" value="Genomic_DNA"/>
</dbReference>
<dbReference type="InterPro" id="IPR036378">
    <property type="entry name" value="FAS1_dom_sf"/>
</dbReference>
<proteinExistence type="predicted"/>
<protein>
    <submittedName>
        <fullName evidence="3">Fasciclin domain-containing protein</fullName>
    </submittedName>
</protein>
<dbReference type="SUPFAM" id="SSF82153">
    <property type="entry name" value="FAS1 domain"/>
    <property type="match status" value="2"/>
</dbReference>
<evidence type="ECO:0000313" key="3">
    <source>
        <dbReference type="EMBL" id="MPR34527.1"/>
    </source>
</evidence>
<dbReference type="PROSITE" id="PS50213">
    <property type="entry name" value="FAS1"/>
    <property type="match status" value="2"/>
</dbReference>
<feature type="domain" description="FAS1" evidence="2">
    <location>
        <begin position="35"/>
        <end position="167"/>
    </location>
</feature>
<evidence type="ECO:0000259" key="2">
    <source>
        <dbReference type="PROSITE" id="PS50213"/>
    </source>
</evidence>
<dbReference type="SMART" id="SM00554">
    <property type="entry name" value="FAS1"/>
    <property type="match status" value="2"/>
</dbReference>
<dbReference type="AlphaFoldDB" id="A0A7C9FD97"/>
<dbReference type="PANTHER" id="PTHR10900">
    <property type="entry name" value="PERIOSTIN-RELATED"/>
    <property type="match status" value="1"/>
</dbReference>
<feature type="domain" description="FAS1" evidence="2">
    <location>
        <begin position="171"/>
        <end position="312"/>
    </location>
</feature>
<gene>
    <name evidence="3" type="ORF">GBK04_14465</name>
</gene>